<dbReference type="Pfam" id="PF02082">
    <property type="entry name" value="Rrf2"/>
    <property type="match status" value="1"/>
</dbReference>
<dbReference type="Gene3D" id="1.10.10.10">
    <property type="entry name" value="Winged helix-like DNA-binding domain superfamily/Winged helix DNA-binding domain"/>
    <property type="match status" value="1"/>
</dbReference>
<accession>A0A6J6IRL7</accession>
<dbReference type="GO" id="GO:0005829">
    <property type="term" value="C:cytosol"/>
    <property type="evidence" value="ECO:0007669"/>
    <property type="project" value="TreeGrafter"/>
</dbReference>
<proteinExistence type="predicted"/>
<dbReference type="InterPro" id="IPR030489">
    <property type="entry name" value="TR_Rrf2-type_CS"/>
</dbReference>
<protein>
    <submittedName>
        <fullName evidence="2">Unannotated protein</fullName>
    </submittedName>
</protein>
<dbReference type="SUPFAM" id="SSF46785">
    <property type="entry name" value="Winged helix' DNA-binding domain"/>
    <property type="match status" value="1"/>
</dbReference>
<organism evidence="2">
    <name type="scientific">freshwater metagenome</name>
    <dbReference type="NCBI Taxonomy" id="449393"/>
    <lineage>
        <taxon>unclassified sequences</taxon>
        <taxon>metagenomes</taxon>
        <taxon>ecological metagenomes</taxon>
    </lineage>
</organism>
<dbReference type="InterPro" id="IPR036388">
    <property type="entry name" value="WH-like_DNA-bd_sf"/>
</dbReference>
<gene>
    <name evidence="2" type="ORF">UFOPK1835_02213</name>
</gene>
<evidence type="ECO:0000313" key="2">
    <source>
        <dbReference type="EMBL" id="CAB4627287.1"/>
    </source>
</evidence>
<evidence type="ECO:0000256" key="1">
    <source>
        <dbReference type="ARBA" id="ARBA00023125"/>
    </source>
</evidence>
<dbReference type="GO" id="GO:0003677">
    <property type="term" value="F:DNA binding"/>
    <property type="evidence" value="ECO:0007669"/>
    <property type="project" value="UniProtKB-KW"/>
</dbReference>
<name>A0A6J6IRL7_9ZZZZ</name>
<keyword evidence="1" id="KW-0238">DNA-binding</keyword>
<dbReference type="EMBL" id="CAEZUP010000167">
    <property type="protein sequence ID" value="CAB4627287.1"/>
    <property type="molecule type" value="Genomic_DNA"/>
</dbReference>
<dbReference type="AlphaFoldDB" id="A0A6J6IRL7"/>
<sequence length="168" mass="18088">MNSWQQGHLWFGKTAGVHISAKSDYAMRALLVLATETEGRPMKAESVATGQSMPLNFVENILAELKRSGLVNSQRGASGGFRLARPASSITVADVIRAVDGPLAEVRGESPDAIEYEGPAEHLRTVWVATRASLRTVLEHVTLADILAGELPVAVTDLTADPEAWSRR</sequence>
<dbReference type="NCBIfam" id="TIGR00738">
    <property type="entry name" value="rrf2_super"/>
    <property type="match status" value="1"/>
</dbReference>
<reference evidence="2" key="1">
    <citation type="submission" date="2020-05" db="EMBL/GenBank/DDBJ databases">
        <authorList>
            <person name="Chiriac C."/>
            <person name="Salcher M."/>
            <person name="Ghai R."/>
            <person name="Kavagutti S V."/>
        </authorList>
    </citation>
    <scope>NUCLEOTIDE SEQUENCE</scope>
</reference>
<dbReference type="InterPro" id="IPR000944">
    <property type="entry name" value="Tscrpt_reg_Rrf2"/>
</dbReference>
<dbReference type="GO" id="GO:0003700">
    <property type="term" value="F:DNA-binding transcription factor activity"/>
    <property type="evidence" value="ECO:0007669"/>
    <property type="project" value="TreeGrafter"/>
</dbReference>
<dbReference type="PROSITE" id="PS51197">
    <property type="entry name" value="HTH_RRF2_2"/>
    <property type="match status" value="1"/>
</dbReference>
<dbReference type="PROSITE" id="PS01332">
    <property type="entry name" value="HTH_RRF2_1"/>
    <property type="match status" value="1"/>
</dbReference>
<dbReference type="PANTHER" id="PTHR33221:SF5">
    <property type="entry name" value="HTH-TYPE TRANSCRIPTIONAL REGULATOR ISCR"/>
    <property type="match status" value="1"/>
</dbReference>
<dbReference type="PANTHER" id="PTHR33221">
    <property type="entry name" value="WINGED HELIX-TURN-HELIX TRANSCRIPTIONAL REGULATOR, RRF2 FAMILY"/>
    <property type="match status" value="1"/>
</dbReference>
<dbReference type="InterPro" id="IPR036390">
    <property type="entry name" value="WH_DNA-bd_sf"/>
</dbReference>